<feature type="binding site" evidence="3">
    <location>
        <position position="166"/>
    </location>
    <ligand>
        <name>Fe cation</name>
        <dbReference type="ChEBI" id="CHEBI:24875"/>
    </ligand>
</feature>
<feature type="domain" description="ACP-type MB" evidence="5">
    <location>
        <begin position="142"/>
        <end position="175"/>
    </location>
</feature>
<feature type="binding site" evidence="3">
    <location>
        <position position="169"/>
    </location>
    <ligand>
        <name>Fe cation</name>
        <dbReference type="ChEBI" id="CHEBI:24875"/>
    </ligand>
</feature>
<keyword evidence="7" id="KW-1185">Reference proteome</keyword>
<gene>
    <name evidence="6" type="ORF">AKJ65_01340</name>
</gene>
<evidence type="ECO:0008006" key="8">
    <source>
        <dbReference type="Google" id="ProtNLM"/>
    </source>
</evidence>
<name>A0A133UNC4_9EURY</name>
<keyword evidence="3" id="KW-0479">Metal-binding</keyword>
<comment type="caution">
    <text evidence="6">The sequence shown here is derived from an EMBL/GenBank/DDBJ whole genome shotgun (WGS) entry which is preliminary data.</text>
</comment>
<feature type="domain" description="CBS" evidence="4">
    <location>
        <begin position="7"/>
        <end position="66"/>
    </location>
</feature>
<dbReference type="PANTHER" id="PTHR43080:SF2">
    <property type="entry name" value="CBS DOMAIN-CONTAINING PROTEIN"/>
    <property type="match status" value="1"/>
</dbReference>
<reference evidence="6 7" key="1">
    <citation type="journal article" date="2016" name="Sci. Rep.">
        <title>Metabolic traits of an uncultured archaeal lineage -MSBL1- from brine pools of the Red Sea.</title>
        <authorList>
            <person name="Mwirichia R."/>
            <person name="Alam I."/>
            <person name="Rashid M."/>
            <person name="Vinu M."/>
            <person name="Ba-Alawi W."/>
            <person name="Anthony Kamau A."/>
            <person name="Kamanda Ngugi D."/>
            <person name="Goker M."/>
            <person name="Klenk H.P."/>
            <person name="Bajic V."/>
            <person name="Stingl U."/>
        </authorList>
    </citation>
    <scope>NUCLEOTIDE SEQUENCE [LARGE SCALE GENOMIC DNA]</scope>
    <source>
        <strain evidence="6">SCGC-AAA259E19</strain>
    </source>
</reference>
<dbReference type="Gene3D" id="3.10.580.10">
    <property type="entry name" value="CBS-domain"/>
    <property type="match status" value="1"/>
</dbReference>
<protein>
    <recommendedName>
        <fullName evidence="8">Inosine-5-monophosphate dehydrogenase</fullName>
    </recommendedName>
</protein>
<feature type="binding site" evidence="3">
    <location>
        <position position="150"/>
    </location>
    <ligand>
        <name>Zn(2+)</name>
        <dbReference type="ChEBI" id="CHEBI:29105"/>
    </ligand>
</feature>
<dbReference type="SUPFAM" id="SSF54631">
    <property type="entry name" value="CBS-domain pair"/>
    <property type="match status" value="1"/>
</dbReference>
<dbReference type="EMBL" id="LHXO01000010">
    <property type="protein sequence ID" value="KXA95661.1"/>
    <property type="molecule type" value="Genomic_DNA"/>
</dbReference>
<dbReference type="InterPro" id="IPR000644">
    <property type="entry name" value="CBS_dom"/>
</dbReference>
<dbReference type="PROSITE" id="PS51901">
    <property type="entry name" value="ACP_MB"/>
    <property type="match status" value="1"/>
</dbReference>
<sequence length="175" mass="19081">MAVEDAMTVEVETAEPSTPVTDVAKTMAEMEIGSIVVTQNGKAVGIICERDMLDKVVAVNARPGELTAEDIMEKSLISTEPNAEVLDAIRLMVQNDIGHLPVVENGAIVGILTVQDVLKATPRILESLPAPERREKIAEQAPEENICEFCGEVKNSLVEYNGRWICEECRDFLTG</sequence>
<feature type="binding site" evidence="3">
    <location>
        <position position="166"/>
    </location>
    <ligand>
        <name>Zn(2+)</name>
        <dbReference type="ChEBI" id="CHEBI:29105"/>
    </ligand>
</feature>
<evidence type="ECO:0000256" key="2">
    <source>
        <dbReference type="PROSITE-ProRule" id="PRU00703"/>
    </source>
</evidence>
<dbReference type="GO" id="GO:0046872">
    <property type="term" value="F:metal ion binding"/>
    <property type="evidence" value="ECO:0007669"/>
    <property type="project" value="UniProtKB-KW"/>
</dbReference>
<feature type="binding site" evidence="3">
    <location>
        <position position="147"/>
    </location>
    <ligand>
        <name>Zn(2+)</name>
        <dbReference type="ChEBI" id="CHEBI:29105"/>
    </ligand>
</feature>
<dbReference type="InterPro" id="IPR046342">
    <property type="entry name" value="CBS_dom_sf"/>
</dbReference>
<keyword evidence="3" id="KW-0862">Zinc</keyword>
<accession>A0A133UNC4</accession>
<evidence type="ECO:0000313" key="7">
    <source>
        <dbReference type="Proteomes" id="UP000070284"/>
    </source>
</evidence>
<keyword evidence="3" id="KW-0408">Iron</keyword>
<dbReference type="Pfam" id="PF00571">
    <property type="entry name" value="CBS"/>
    <property type="match status" value="2"/>
</dbReference>
<dbReference type="InterPro" id="IPR044065">
    <property type="entry name" value="ACP_MB"/>
</dbReference>
<evidence type="ECO:0000259" key="4">
    <source>
        <dbReference type="PROSITE" id="PS51371"/>
    </source>
</evidence>
<feature type="binding site" evidence="3">
    <location>
        <position position="150"/>
    </location>
    <ligand>
        <name>Fe cation</name>
        <dbReference type="ChEBI" id="CHEBI:24875"/>
    </ligand>
</feature>
<proteinExistence type="predicted"/>
<keyword evidence="1 2" id="KW-0129">CBS domain</keyword>
<dbReference type="InterPro" id="IPR051257">
    <property type="entry name" value="Diverse_CBS-Domain"/>
</dbReference>
<evidence type="ECO:0000256" key="1">
    <source>
        <dbReference type="ARBA" id="ARBA00023122"/>
    </source>
</evidence>
<dbReference type="Proteomes" id="UP000070284">
    <property type="component" value="Unassembled WGS sequence"/>
</dbReference>
<organism evidence="6 7">
    <name type="scientific">candidate division MSBL1 archaeon SCGC-AAA259E19</name>
    <dbReference type="NCBI Taxonomy" id="1698264"/>
    <lineage>
        <taxon>Archaea</taxon>
        <taxon>Methanobacteriati</taxon>
        <taxon>Methanobacteriota</taxon>
        <taxon>candidate division MSBL1</taxon>
    </lineage>
</organism>
<dbReference type="SMART" id="SM00116">
    <property type="entry name" value="CBS"/>
    <property type="match status" value="2"/>
</dbReference>
<dbReference type="PROSITE" id="PS51371">
    <property type="entry name" value="CBS"/>
    <property type="match status" value="2"/>
</dbReference>
<evidence type="ECO:0000313" key="6">
    <source>
        <dbReference type="EMBL" id="KXA95661.1"/>
    </source>
</evidence>
<dbReference type="AlphaFoldDB" id="A0A133UNC4"/>
<feature type="binding site" evidence="3">
    <location>
        <position position="147"/>
    </location>
    <ligand>
        <name>Fe cation</name>
        <dbReference type="ChEBI" id="CHEBI:24875"/>
    </ligand>
</feature>
<dbReference type="PANTHER" id="PTHR43080">
    <property type="entry name" value="CBS DOMAIN-CONTAINING PROTEIN CBSX3, MITOCHONDRIAL"/>
    <property type="match status" value="1"/>
</dbReference>
<feature type="binding site" evidence="3">
    <location>
        <position position="169"/>
    </location>
    <ligand>
        <name>Zn(2+)</name>
        <dbReference type="ChEBI" id="CHEBI:29105"/>
    </ligand>
</feature>
<evidence type="ECO:0000259" key="5">
    <source>
        <dbReference type="PROSITE" id="PS51901"/>
    </source>
</evidence>
<feature type="domain" description="CBS" evidence="4">
    <location>
        <begin position="72"/>
        <end position="127"/>
    </location>
</feature>
<evidence type="ECO:0000256" key="3">
    <source>
        <dbReference type="PROSITE-ProRule" id="PRU01249"/>
    </source>
</evidence>